<protein>
    <submittedName>
        <fullName evidence="2">Jg15607 protein</fullName>
    </submittedName>
</protein>
<comment type="caution">
    <text evidence="2">The sequence shown here is derived from an EMBL/GenBank/DDBJ whole genome shotgun (WGS) entry which is preliminary data.</text>
</comment>
<evidence type="ECO:0000256" key="1">
    <source>
        <dbReference type="SAM" id="Phobius"/>
    </source>
</evidence>
<keyword evidence="3" id="KW-1185">Reference proteome</keyword>
<dbReference type="EMBL" id="CAKXAJ010025576">
    <property type="protein sequence ID" value="CAH2241410.1"/>
    <property type="molecule type" value="Genomic_DNA"/>
</dbReference>
<gene>
    <name evidence="2" type="primary">jg15607</name>
    <name evidence="2" type="ORF">PAEG_LOCUS17847</name>
</gene>
<name>A0A8S4RU81_9NEOP</name>
<feature type="transmembrane region" description="Helical" evidence="1">
    <location>
        <begin position="166"/>
        <end position="190"/>
    </location>
</feature>
<keyword evidence="1" id="KW-0812">Transmembrane</keyword>
<organism evidence="2 3">
    <name type="scientific">Pararge aegeria aegeria</name>
    <dbReference type="NCBI Taxonomy" id="348720"/>
    <lineage>
        <taxon>Eukaryota</taxon>
        <taxon>Metazoa</taxon>
        <taxon>Ecdysozoa</taxon>
        <taxon>Arthropoda</taxon>
        <taxon>Hexapoda</taxon>
        <taxon>Insecta</taxon>
        <taxon>Pterygota</taxon>
        <taxon>Neoptera</taxon>
        <taxon>Endopterygota</taxon>
        <taxon>Lepidoptera</taxon>
        <taxon>Glossata</taxon>
        <taxon>Ditrysia</taxon>
        <taxon>Papilionoidea</taxon>
        <taxon>Nymphalidae</taxon>
        <taxon>Satyrinae</taxon>
        <taxon>Satyrini</taxon>
        <taxon>Parargina</taxon>
        <taxon>Pararge</taxon>
    </lineage>
</organism>
<dbReference type="OrthoDB" id="370281at2759"/>
<proteinExistence type="predicted"/>
<keyword evidence="1" id="KW-1133">Transmembrane helix</keyword>
<feature type="transmembrane region" description="Helical" evidence="1">
    <location>
        <begin position="273"/>
        <end position="291"/>
    </location>
</feature>
<evidence type="ECO:0000313" key="3">
    <source>
        <dbReference type="Proteomes" id="UP000838756"/>
    </source>
</evidence>
<dbReference type="Proteomes" id="UP000838756">
    <property type="component" value="Unassembled WGS sequence"/>
</dbReference>
<accession>A0A8S4RU81</accession>
<keyword evidence="1" id="KW-0472">Membrane</keyword>
<sequence length="293" mass="32678">MLRGFSIVLNGVWPYLDKVNKRNARKLVVPNFNENNGEGNDANERTQCRSNTNTSYTTAATSSDSSLASSARRARDARGVPLFTALCFDSRVTTGVAAAQLGPVWARLEHWSRADERRARCRATHLALQWLRGLRGPAGGRDAAEDAGAALLETEQERRERWRSVYVIYFTMFQMSLGFSIVLTGVWPYLDKENVFTSNPQALCRVVRYSIYDGCRVATTDQKTFVNLPAGVVRENLTENVQQRPLLLLPTYLLAITNPSAPKGHVGEPLQEALLTAVNCLLLMLLNVYNIEI</sequence>
<evidence type="ECO:0000313" key="2">
    <source>
        <dbReference type="EMBL" id="CAH2241410.1"/>
    </source>
</evidence>
<dbReference type="AlphaFoldDB" id="A0A8S4RU81"/>
<reference evidence="2" key="1">
    <citation type="submission" date="2022-03" db="EMBL/GenBank/DDBJ databases">
        <authorList>
            <person name="Lindestad O."/>
        </authorList>
    </citation>
    <scope>NUCLEOTIDE SEQUENCE</scope>
</reference>